<evidence type="ECO:0000259" key="5">
    <source>
        <dbReference type="Pfam" id="PF00496"/>
    </source>
</evidence>
<evidence type="ECO:0000259" key="6">
    <source>
        <dbReference type="Pfam" id="PF01471"/>
    </source>
</evidence>
<evidence type="ECO:0000256" key="4">
    <source>
        <dbReference type="SAM" id="Phobius"/>
    </source>
</evidence>
<dbReference type="InterPro" id="IPR036365">
    <property type="entry name" value="PGBD-like_sf"/>
</dbReference>
<proteinExistence type="inferred from homology"/>
<comment type="similarity">
    <text evidence="1">Belongs to the bacterial solute-binding protein 5 family.</text>
</comment>
<dbReference type="Gene3D" id="1.10.101.10">
    <property type="entry name" value="PGBD-like superfamily/PGBD"/>
    <property type="match status" value="1"/>
</dbReference>
<dbReference type="PANTHER" id="PTHR30290:SF9">
    <property type="entry name" value="OLIGOPEPTIDE-BINDING PROTEIN APPA"/>
    <property type="match status" value="1"/>
</dbReference>
<dbReference type="GO" id="GO:0015833">
    <property type="term" value="P:peptide transport"/>
    <property type="evidence" value="ECO:0007669"/>
    <property type="project" value="TreeGrafter"/>
</dbReference>
<dbReference type="InterPro" id="IPR000914">
    <property type="entry name" value="SBP_5_dom"/>
</dbReference>
<dbReference type="GO" id="GO:0043190">
    <property type="term" value="C:ATP-binding cassette (ABC) transporter complex"/>
    <property type="evidence" value="ECO:0007669"/>
    <property type="project" value="InterPro"/>
</dbReference>
<dbReference type="GO" id="GO:0042597">
    <property type="term" value="C:periplasmic space"/>
    <property type="evidence" value="ECO:0007669"/>
    <property type="project" value="UniProtKB-ARBA"/>
</dbReference>
<dbReference type="InterPro" id="IPR036366">
    <property type="entry name" value="PGBDSf"/>
</dbReference>
<feature type="domain" description="Peptidoglycan binding-like" evidence="6">
    <location>
        <begin position="428"/>
        <end position="471"/>
    </location>
</feature>
<dbReference type="Gene3D" id="3.40.190.10">
    <property type="entry name" value="Periplasmic binding protein-like II"/>
    <property type="match status" value="1"/>
</dbReference>
<dbReference type="SUPFAM" id="SSF53850">
    <property type="entry name" value="Periplasmic binding protein-like II"/>
    <property type="match status" value="2"/>
</dbReference>
<keyword evidence="3" id="KW-0732">Signal</keyword>
<evidence type="ECO:0000313" key="8">
    <source>
        <dbReference type="Proteomes" id="UP000179245"/>
    </source>
</evidence>
<accession>A0A1G2QNG0</accession>
<dbReference type="InterPro" id="IPR002477">
    <property type="entry name" value="Peptidoglycan-bd-like"/>
</dbReference>
<dbReference type="AlphaFoldDB" id="A0A1G2QNG0"/>
<feature type="transmembrane region" description="Helical" evidence="4">
    <location>
        <begin position="41"/>
        <end position="62"/>
    </location>
</feature>
<evidence type="ECO:0000256" key="1">
    <source>
        <dbReference type="ARBA" id="ARBA00005695"/>
    </source>
</evidence>
<dbReference type="SUPFAM" id="SSF47090">
    <property type="entry name" value="PGBD-like"/>
    <property type="match status" value="1"/>
</dbReference>
<dbReference type="Pfam" id="PF01471">
    <property type="entry name" value="PG_binding_1"/>
    <property type="match status" value="1"/>
</dbReference>
<keyword evidence="2" id="KW-0813">Transport</keyword>
<keyword evidence="4" id="KW-0472">Membrane</keyword>
<dbReference type="PANTHER" id="PTHR30290">
    <property type="entry name" value="PERIPLASMIC BINDING COMPONENT OF ABC TRANSPORTER"/>
    <property type="match status" value="1"/>
</dbReference>
<dbReference type="STRING" id="1802443.A2117_02170"/>
<dbReference type="Proteomes" id="UP000179245">
    <property type="component" value="Unassembled WGS sequence"/>
</dbReference>
<sequence>MFSFLPSRLGLRDLIEKLKTLPEQGQYRKFFKILGRREKKAFFIFLVLGLVSSAFLTVNFYFKHTEVRAAAGGEFTEGMIGQPRFINPIFAPANDIDRDLTELIFSGLMKYSVDGQIQPDLAKGYQVSQDGQTWEINLKENLVFQDGSPLTSDDVIFTIKTIQNPDYKSPLRPSWLGIETERVSDLTVRFKLKNVYPGFLESLTLKIIPKKTWEEITAENFPLAIFNLKPVGSGPYRVARIIQEKDQSGRIKSLTLEINPRYHAELPKIKEITFAFFEQEKDLIEAAQNREIQALVLSAPEKQLLFENRDFVIHHFDLPRYFAVFFNQKNALVLAEKNVRLALNYAVNKKEIIDQVLGNSGVAVDSPILPDLFGFEEPQITYRFSPNKARDLLKKVGFKLNPQTNVWEKTVEKKLSFEFKNTLSKSSQGAEVKELQKCLARDPGIYPEGEITGVFGPKTREAVIKFQEKYRADILTPAGLISGNGETGPLTRQKLNKICFGPNQQTLALKFSLVTVDDPVLLKTAEILKKQWAEIGAKVEIRSFSFSQLNSDFLKPREYDALLFGEVLGQIPDLFPFWHSLQKKDPGLNLALYENKEADKFLEEARQTNDEGVRKEKLEKFQEILLADAPAVFLYRPDFVYLTSPEIRGIKAGLIADPSQRFEDIQNWYLATKRVWKP</sequence>
<evidence type="ECO:0000313" key="7">
    <source>
        <dbReference type="EMBL" id="OHA62170.1"/>
    </source>
</evidence>
<organism evidence="7 8">
    <name type="scientific">Candidatus Wildermuthbacteria bacterium GWA2_46_15</name>
    <dbReference type="NCBI Taxonomy" id="1802443"/>
    <lineage>
        <taxon>Bacteria</taxon>
        <taxon>Candidatus Wildermuthiibacteriota</taxon>
    </lineage>
</organism>
<dbReference type="Gene3D" id="3.10.105.10">
    <property type="entry name" value="Dipeptide-binding Protein, Domain 3"/>
    <property type="match status" value="1"/>
</dbReference>
<dbReference type="InterPro" id="IPR039424">
    <property type="entry name" value="SBP_5"/>
</dbReference>
<name>A0A1G2QNG0_9BACT</name>
<evidence type="ECO:0008006" key="9">
    <source>
        <dbReference type="Google" id="ProtNLM"/>
    </source>
</evidence>
<gene>
    <name evidence="7" type="ORF">A2117_02170</name>
</gene>
<dbReference type="Pfam" id="PF00496">
    <property type="entry name" value="SBP_bac_5"/>
    <property type="match status" value="1"/>
</dbReference>
<dbReference type="InterPro" id="IPR030678">
    <property type="entry name" value="Peptide/Ni-bd"/>
</dbReference>
<dbReference type="GO" id="GO:1904680">
    <property type="term" value="F:peptide transmembrane transporter activity"/>
    <property type="evidence" value="ECO:0007669"/>
    <property type="project" value="TreeGrafter"/>
</dbReference>
<evidence type="ECO:0000256" key="3">
    <source>
        <dbReference type="ARBA" id="ARBA00022729"/>
    </source>
</evidence>
<evidence type="ECO:0000256" key="2">
    <source>
        <dbReference type="ARBA" id="ARBA00022448"/>
    </source>
</evidence>
<reference evidence="7 8" key="1">
    <citation type="journal article" date="2016" name="Nat. Commun.">
        <title>Thousands of microbial genomes shed light on interconnected biogeochemical processes in an aquifer system.</title>
        <authorList>
            <person name="Anantharaman K."/>
            <person name="Brown C.T."/>
            <person name="Hug L.A."/>
            <person name="Sharon I."/>
            <person name="Castelle C.J."/>
            <person name="Probst A.J."/>
            <person name="Thomas B.C."/>
            <person name="Singh A."/>
            <person name="Wilkins M.J."/>
            <person name="Karaoz U."/>
            <person name="Brodie E.L."/>
            <person name="Williams K.H."/>
            <person name="Hubbard S.S."/>
            <person name="Banfield J.F."/>
        </authorList>
    </citation>
    <scope>NUCLEOTIDE SEQUENCE [LARGE SCALE GENOMIC DNA]</scope>
</reference>
<dbReference type="EMBL" id="MHTO01000019">
    <property type="protein sequence ID" value="OHA62170.1"/>
    <property type="molecule type" value="Genomic_DNA"/>
</dbReference>
<protein>
    <recommendedName>
        <fullName evidence="9">Solute-binding protein family 5 domain-containing protein</fullName>
    </recommendedName>
</protein>
<dbReference type="PIRSF" id="PIRSF002741">
    <property type="entry name" value="MppA"/>
    <property type="match status" value="1"/>
</dbReference>
<comment type="caution">
    <text evidence="7">The sequence shown here is derived from an EMBL/GenBank/DDBJ whole genome shotgun (WGS) entry which is preliminary data.</text>
</comment>
<keyword evidence="4" id="KW-0812">Transmembrane</keyword>
<keyword evidence="4" id="KW-1133">Transmembrane helix</keyword>
<feature type="domain" description="Solute-binding protein family 5" evidence="5">
    <location>
        <begin position="116"/>
        <end position="424"/>
    </location>
</feature>